<organism evidence="2 5">
    <name type="scientific">Adineta ricciae</name>
    <name type="common">Rotifer</name>
    <dbReference type="NCBI Taxonomy" id="249248"/>
    <lineage>
        <taxon>Eukaryota</taxon>
        <taxon>Metazoa</taxon>
        <taxon>Spiralia</taxon>
        <taxon>Gnathifera</taxon>
        <taxon>Rotifera</taxon>
        <taxon>Eurotatoria</taxon>
        <taxon>Bdelloidea</taxon>
        <taxon>Adinetida</taxon>
        <taxon>Adinetidae</taxon>
        <taxon>Adineta</taxon>
    </lineage>
</organism>
<evidence type="ECO:0000256" key="1">
    <source>
        <dbReference type="SAM" id="Phobius"/>
    </source>
</evidence>
<name>A0A815U8Q3_ADIRI</name>
<dbReference type="EMBL" id="CAJNOJ010000734">
    <property type="protein sequence ID" value="CAF1516441.1"/>
    <property type="molecule type" value="Genomic_DNA"/>
</dbReference>
<evidence type="ECO:0000313" key="5">
    <source>
        <dbReference type="Proteomes" id="UP000663852"/>
    </source>
</evidence>
<dbReference type="PROSITE" id="PS51257">
    <property type="entry name" value="PROKAR_LIPOPROTEIN"/>
    <property type="match status" value="1"/>
</dbReference>
<comment type="caution">
    <text evidence="2">The sequence shown here is derived from an EMBL/GenBank/DDBJ whole genome shotgun (WGS) entry which is preliminary data.</text>
</comment>
<dbReference type="Proteomes" id="UP000663828">
    <property type="component" value="Unassembled WGS sequence"/>
</dbReference>
<keyword evidence="4" id="KW-1185">Reference proteome</keyword>
<dbReference type="AlphaFoldDB" id="A0A815U8Q3"/>
<evidence type="ECO:0000313" key="3">
    <source>
        <dbReference type="EMBL" id="CAF1663177.1"/>
    </source>
</evidence>
<protein>
    <submittedName>
        <fullName evidence="2">Uncharacterized protein</fullName>
    </submittedName>
</protein>
<proteinExistence type="predicted"/>
<keyword evidence="1" id="KW-1133">Transmembrane helix</keyword>
<keyword evidence="1" id="KW-0472">Membrane</keyword>
<accession>A0A815U8Q3</accession>
<keyword evidence="1" id="KW-0812">Transmembrane</keyword>
<sequence length="105" mass="11968">MTSKRRAETQNVGIYNWIRNNWFSIALLLTSCVLFSIVIILIPSLISLYLADHGVAITKSDQNYTDLWAIRYLTNVNNLHQISTRAVTSPYDKSALGRAMVPDYF</sequence>
<evidence type="ECO:0000313" key="2">
    <source>
        <dbReference type="EMBL" id="CAF1516441.1"/>
    </source>
</evidence>
<feature type="transmembrane region" description="Helical" evidence="1">
    <location>
        <begin position="21"/>
        <end position="50"/>
    </location>
</feature>
<reference evidence="2" key="1">
    <citation type="submission" date="2021-02" db="EMBL/GenBank/DDBJ databases">
        <authorList>
            <person name="Nowell W R."/>
        </authorList>
    </citation>
    <scope>NUCLEOTIDE SEQUENCE</scope>
</reference>
<dbReference type="Proteomes" id="UP000663852">
    <property type="component" value="Unassembled WGS sequence"/>
</dbReference>
<dbReference type="EMBL" id="CAJNOR010011708">
    <property type="protein sequence ID" value="CAF1663177.1"/>
    <property type="molecule type" value="Genomic_DNA"/>
</dbReference>
<evidence type="ECO:0000313" key="4">
    <source>
        <dbReference type="Proteomes" id="UP000663828"/>
    </source>
</evidence>
<gene>
    <name evidence="2" type="ORF">EDS130_LOCUS43586</name>
    <name evidence="3" type="ORF">XAT740_LOCUS57271</name>
</gene>